<dbReference type="InterPro" id="IPR045884">
    <property type="entry name" value="At5g59350-like"/>
</dbReference>
<name>A0A9E7I8C9_9LILI</name>
<keyword evidence="2" id="KW-1133">Transmembrane helix</keyword>
<evidence type="ECO:0000256" key="1">
    <source>
        <dbReference type="SAM" id="MobiDB-lite"/>
    </source>
</evidence>
<feature type="transmembrane region" description="Helical" evidence="2">
    <location>
        <begin position="6"/>
        <end position="30"/>
    </location>
</feature>
<keyword evidence="4" id="KW-1185">Reference proteome</keyword>
<keyword evidence="2" id="KW-0812">Transmembrane</keyword>
<accession>A0A9E7I8C9</accession>
<feature type="region of interest" description="Disordered" evidence="1">
    <location>
        <begin position="83"/>
        <end position="118"/>
    </location>
</feature>
<proteinExistence type="predicted"/>
<dbReference type="Proteomes" id="UP001055439">
    <property type="component" value="Chromosome 9"/>
</dbReference>
<evidence type="ECO:0000256" key="2">
    <source>
        <dbReference type="SAM" id="Phobius"/>
    </source>
</evidence>
<evidence type="ECO:0000313" key="4">
    <source>
        <dbReference type="Proteomes" id="UP001055439"/>
    </source>
</evidence>
<sequence>MSGFTELGFALIIILSLSLLGLSAELIYLLHRRRRRWLLQQSTADPELGGGPSSGDLLLHVLCFKPRSRVEPACAAPPFAHASAAANPASPKPPVDPAEAEAEAESDSDPEEECDFDRWRATYLGPSRALYTINEEEEDDDEDLVEEDTPFATPCSSPGFYTPSPSPPRARE</sequence>
<keyword evidence="2" id="KW-0472">Membrane</keyword>
<feature type="compositionally biased region" description="Acidic residues" evidence="1">
    <location>
        <begin position="134"/>
        <end position="149"/>
    </location>
</feature>
<protein>
    <submittedName>
        <fullName evidence="3">Uncharacterized protein</fullName>
    </submittedName>
</protein>
<gene>
    <name evidence="3" type="ORF">MUK42_14486</name>
</gene>
<reference evidence="3" key="1">
    <citation type="submission" date="2022-05" db="EMBL/GenBank/DDBJ databases">
        <title>The Musa troglodytarum L. genome provides insights into the mechanism of non-climacteric behaviour and enrichment of carotenoids.</title>
        <authorList>
            <person name="Wang J."/>
        </authorList>
    </citation>
    <scope>NUCLEOTIDE SEQUENCE</scope>
    <source>
        <tissue evidence="3">Leaf</tissue>
    </source>
</reference>
<dbReference type="PANTHER" id="PTHR34054:SF4">
    <property type="entry name" value="PROTEIN, PUTATIVE-RELATED"/>
    <property type="match status" value="1"/>
</dbReference>
<dbReference type="EMBL" id="CP097511">
    <property type="protein sequence ID" value="URE47446.1"/>
    <property type="molecule type" value="Genomic_DNA"/>
</dbReference>
<feature type="region of interest" description="Disordered" evidence="1">
    <location>
        <begin position="130"/>
        <end position="172"/>
    </location>
</feature>
<organism evidence="3 4">
    <name type="scientific">Musa troglodytarum</name>
    <name type="common">fe'i banana</name>
    <dbReference type="NCBI Taxonomy" id="320322"/>
    <lineage>
        <taxon>Eukaryota</taxon>
        <taxon>Viridiplantae</taxon>
        <taxon>Streptophyta</taxon>
        <taxon>Embryophyta</taxon>
        <taxon>Tracheophyta</taxon>
        <taxon>Spermatophyta</taxon>
        <taxon>Magnoliopsida</taxon>
        <taxon>Liliopsida</taxon>
        <taxon>Zingiberales</taxon>
        <taxon>Musaceae</taxon>
        <taxon>Musa</taxon>
    </lineage>
</organism>
<evidence type="ECO:0000313" key="3">
    <source>
        <dbReference type="EMBL" id="URE47446.1"/>
    </source>
</evidence>
<dbReference type="PANTHER" id="PTHR34054">
    <property type="entry name" value="EXPRESSED PROTEIN"/>
    <property type="match status" value="1"/>
</dbReference>
<dbReference type="AlphaFoldDB" id="A0A9E7I8C9"/>
<feature type="compositionally biased region" description="Acidic residues" evidence="1">
    <location>
        <begin position="98"/>
        <end position="115"/>
    </location>
</feature>